<reference evidence="2" key="1">
    <citation type="submission" date="2016-08" db="EMBL/GenBank/DDBJ databases">
        <authorList>
            <person name="Varghese N."/>
            <person name="Submissions Spin"/>
        </authorList>
    </citation>
    <scope>NUCLEOTIDE SEQUENCE [LARGE SCALE GENOMIC DNA]</scope>
    <source>
        <strain evidence="2">HAMBI 2975</strain>
    </source>
</reference>
<dbReference type="STRING" id="410764.GA0061103_5701"/>
<sequence>MSKEKKQFISPLMSPTEAAAMTTLSDKLLKLMAAEGQFPKPRKIGVRRIAFVRSEVMDWIDGKINGGVAA</sequence>
<dbReference type="AlphaFoldDB" id="A0A1C3WLK3"/>
<dbReference type="EMBL" id="FMAG01000006">
    <property type="protein sequence ID" value="SCB40808.1"/>
    <property type="molecule type" value="Genomic_DNA"/>
</dbReference>
<evidence type="ECO:0000313" key="1">
    <source>
        <dbReference type="EMBL" id="SCB40808.1"/>
    </source>
</evidence>
<proteinExistence type="predicted"/>
<accession>A0A1C3WLK3</accession>
<organism evidence="1 2">
    <name type="scientific">Rhizobium multihospitium</name>
    <dbReference type="NCBI Taxonomy" id="410764"/>
    <lineage>
        <taxon>Bacteria</taxon>
        <taxon>Pseudomonadati</taxon>
        <taxon>Pseudomonadota</taxon>
        <taxon>Alphaproteobacteria</taxon>
        <taxon>Hyphomicrobiales</taxon>
        <taxon>Rhizobiaceae</taxon>
        <taxon>Rhizobium/Agrobacterium group</taxon>
        <taxon>Rhizobium</taxon>
    </lineage>
</organism>
<keyword evidence="2" id="KW-1185">Reference proteome</keyword>
<evidence type="ECO:0000313" key="2">
    <source>
        <dbReference type="Proteomes" id="UP000199101"/>
    </source>
</evidence>
<protein>
    <submittedName>
        <fullName evidence="1">Transcriptional regulator, AlpA family</fullName>
    </submittedName>
</protein>
<dbReference type="Pfam" id="PF05930">
    <property type="entry name" value="Phage_AlpA"/>
    <property type="match status" value="1"/>
</dbReference>
<name>A0A1C3WLK3_9HYPH</name>
<dbReference type="RefSeq" id="WP_092715353.1">
    <property type="nucleotide sequence ID" value="NZ_FMAG01000006.1"/>
</dbReference>
<dbReference type="Gene3D" id="1.10.238.160">
    <property type="match status" value="1"/>
</dbReference>
<dbReference type="InterPro" id="IPR010260">
    <property type="entry name" value="AlpA"/>
</dbReference>
<gene>
    <name evidence="1" type="ORF">GA0061103_5701</name>
</gene>
<dbReference type="Proteomes" id="UP000199101">
    <property type="component" value="Unassembled WGS sequence"/>
</dbReference>